<sequence length="174" mass="18880">MWGIFAVNAASAFSAPAGILSGPSALTLLICLMAMLISSVVGEPTSIGRSVGSASPLCGFSGAGRFKSSLNSYYNSNNSEHYIGVAMEPVMEKLDIHLTSQAFEDYFESLEIRALTKEDDEDVNIEAHFLTFIGKEAYSLLKTLALPEKPTSLSYTALKDLLLDYVQYTNSECR</sequence>
<dbReference type="AlphaFoldDB" id="A0A183P6C2"/>
<proteinExistence type="predicted"/>
<accession>A0A183P6C2</accession>
<dbReference type="EMBL" id="UZAL01030093">
    <property type="protein sequence ID" value="VDP52063.1"/>
    <property type="molecule type" value="Genomic_DNA"/>
</dbReference>
<protein>
    <submittedName>
        <fullName evidence="1">Uncharacterized protein</fullName>
    </submittedName>
</protein>
<name>A0A183P6C2_9TREM</name>
<evidence type="ECO:0000313" key="1">
    <source>
        <dbReference type="EMBL" id="VDP52063.1"/>
    </source>
</evidence>
<gene>
    <name evidence="1" type="ORF">SMTD_LOCUS9908</name>
</gene>
<organism evidence="1 2">
    <name type="scientific">Schistosoma mattheei</name>
    <dbReference type="NCBI Taxonomy" id="31246"/>
    <lineage>
        <taxon>Eukaryota</taxon>
        <taxon>Metazoa</taxon>
        <taxon>Spiralia</taxon>
        <taxon>Lophotrochozoa</taxon>
        <taxon>Platyhelminthes</taxon>
        <taxon>Trematoda</taxon>
        <taxon>Digenea</taxon>
        <taxon>Strigeidida</taxon>
        <taxon>Schistosomatoidea</taxon>
        <taxon>Schistosomatidae</taxon>
        <taxon>Schistosoma</taxon>
    </lineage>
</organism>
<dbReference type="Proteomes" id="UP000269396">
    <property type="component" value="Unassembled WGS sequence"/>
</dbReference>
<keyword evidence="2" id="KW-1185">Reference proteome</keyword>
<evidence type="ECO:0000313" key="2">
    <source>
        <dbReference type="Proteomes" id="UP000269396"/>
    </source>
</evidence>
<reference evidence="1 2" key="1">
    <citation type="submission" date="2018-11" db="EMBL/GenBank/DDBJ databases">
        <authorList>
            <consortium name="Pathogen Informatics"/>
        </authorList>
    </citation>
    <scope>NUCLEOTIDE SEQUENCE [LARGE SCALE GENOMIC DNA]</scope>
    <source>
        <strain>Denwood</strain>
        <strain evidence="2">Zambia</strain>
    </source>
</reference>